<dbReference type="PROSITE" id="PS51257">
    <property type="entry name" value="PROKAR_LIPOPROTEIN"/>
    <property type="match status" value="1"/>
</dbReference>
<organism evidence="2 3">
    <name type="scientific">Terriglobus aquaticus</name>
    <dbReference type="NCBI Taxonomy" id="940139"/>
    <lineage>
        <taxon>Bacteria</taxon>
        <taxon>Pseudomonadati</taxon>
        <taxon>Acidobacteriota</taxon>
        <taxon>Terriglobia</taxon>
        <taxon>Terriglobales</taxon>
        <taxon>Acidobacteriaceae</taxon>
        <taxon>Terriglobus</taxon>
    </lineage>
</organism>
<reference evidence="2 3" key="1">
    <citation type="submission" date="2024-12" db="EMBL/GenBank/DDBJ databases">
        <authorList>
            <person name="Lee Y."/>
        </authorList>
    </citation>
    <scope>NUCLEOTIDE SEQUENCE [LARGE SCALE GENOMIC DNA]</scope>
    <source>
        <strain evidence="2 3">03SUJ4</strain>
    </source>
</reference>
<accession>A0ABW9KPC7</accession>
<dbReference type="InterPro" id="IPR007485">
    <property type="entry name" value="LPS_assembly_LptE"/>
</dbReference>
<evidence type="ECO:0000256" key="1">
    <source>
        <dbReference type="SAM" id="SignalP"/>
    </source>
</evidence>
<dbReference type="EMBL" id="JBJYXY010000001">
    <property type="protein sequence ID" value="MFN2976957.1"/>
    <property type="molecule type" value="Genomic_DNA"/>
</dbReference>
<evidence type="ECO:0000313" key="2">
    <source>
        <dbReference type="EMBL" id="MFN2976957.1"/>
    </source>
</evidence>
<proteinExistence type="predicted"/>
<protein>
    <submittedName>
        <fullName evidence="2">LPS assembly lipoprotein LptE</fullName>
    </submittedName>
</protein>
<keyword evidence="1" id="KW-0732">Signal</keyword>
<keyword evidence="3" id="KW-1185">Reference proteome</keyword>
<name>A0ABW9KPC7_9BACT</name>
<keyword evidence="2" id="KW-0449">Lipoprotein</keyword>
<feature type="chain" id="PRO_5046088987" evidence="1">
    <location>
        <begin position="25"/>
        <end position="175"/>
    </location>
</feature>
<feature type="signal peptide" evidence="1">
    <location>
        <begin position="1"/>
        <end position="24"/>
    </location>
</feature>
<gene>
    <name evidence="2" type="primary">lptE</name>
    <name evidence="2" type="ORF">ACK2TP_14395</name>
</gene>
<dbReference type="Gene3D" id="3.30.160.150">
    <property type="entry name" value="Lipoprotein like domain"/>
    <property type="match status" value="1"/>
</dbReference>
<dbReference type="RefSeq" id="WP_263414865.1">
    <property type="nucleotide sequence ID" value="NZ_BAABBH010000001.1"/>
</dbReference>
<dbReference type="Pfam" id="PF04390">
    <property type="entry name" value="LptE"/>
    <property type="match status" value="1"/>
</dbReference>
<comment type="caution">
    <text evidence="2">The sequence shown here is derived from an EMBL/GenBank/DDBJ whole genome shotgun (WGS) entry which is preliminary data.</text>
</comment>
<evidence type="ECO:0000313" key="3">
    <source>
        <dbReference type="Proteomes" id="UP001634747"/>
    </source>
</evidence>
<dbReference type="Proteomes" id="UP001634747">
    <property type="component" value="Unassembled WGS sequence"/>
</dbReference>
<sequence length="175" mass="19057">MRLRAFAAVPGVFLLLLAGCGYHAAGNANHIPGNVRTLAVPVFATRAQQYRTEVVFTEAVIHELNTRTRYRIVNTSDADKSDAVLKGTILSENIAPLTYDAASGATSSYLVTVQAQMTLVGGDGHVLYSNDKFLFREQFQSTQDLSAFIQEDSPAVRRLARDFAQAAVSDLLNSF</sequence>